<dbReference type="GO" id="GO:0003844">
    <property type="term" value="F:1,4-alpha-glucan branching enzyme activity"/>
    <property type="evidence" value="ECO:0007669"/>
    <property type="project" value="InterPro"/>
</dbReference>
<dbReference type="CDD" id="cd10792">
    <property type="entry name" value="GH57N_AmyC_like"/>
    <property type="match status" value="1"/>
</dbReference>
<evidence type="ECO:0000256" key="4">
    <source>
        <dbReference type="PIRSR" id="PIRSR640042-2"/>
    </source>
</evidence>
<dbReference type="Pfam" id="PF03065">
    <property type="entry name" value="Glyco_hydro_57"/>
    <property type="match status" value="1"/>
</dbReference>
<dbReference type="InterPro" id="IPR040042">
    <property type="entry name" value="Branching_enz_MT3115-like"/>
</dbReference>
<dbReference type="InterPro" id="IPR037090">
    <property type="entry name" value="57_glycoside_trans_central"/>
</dbReference>
<organism evidence="10 11">
    <name type="scientific">Polycladomyces abyssicola</name>
    <dbReference type="NCBI Taxonomy" id="1125966"/>
    <lineage>
        <taxon>Bacteria</taxon>
        <taxon>Bacillati</taxon>
        <taxon>Bacillota</taxon>
        <taxon>Bacilli</taxon>
        <taxon>Bacillales</taxon>
        <taxon>Thermoactinomycetaceae</taxon>
        <taxon>Polycladomyces</taxon>
    </lineage>
</organism>
<dbReference type="InterPro" id="IPR001296">
    <property type="entry name" value="Glyco_trans_1"/>
</dbReference>
<dbReference type="PANTHER" id="PTHR41695">
    <property type="entry name" value="1,4-ALPHA-GLUCAN BRANCHING ENZYME RV3031-RELATED"/>
    <property type="match status" value="1"/>
</dbReference>
<dbReference type="SUPFAM" id="SSF88688">
    <property type="entry name" value="Families 57/38 glycoside transferase middle domain"/>
    <property type="match status" value="1"/>
</dbReference>
<evidence type="ECO:0000256" key="3">
    <source>
        <dbReference type="PIRSR" id="PIRSR640042-1"/>
    </source>
</evidence>
<feature type="binding site" evidence="4">
    <location>
        <position position="257"/>
    </location>
    <ligand>
        <name>substrate</name>
    </ligand>
</feature>
<dbReference type="InterPro" id="IPR028098">
    <property type="entry name" value="Glyco_trans_4-like_N"/>
</dbReference>
<dbReference type="SUPFAM" id="SSF88713">
    <property type="entry name" value="Glycoside hydrolase/deacetylase"/>
    <property type="match status" value="1"/>
</dbReference>
<feature type="domain" description="1,4-alpha-glucan branching enzyme C-terminal" evidence="8">
    <location>
        <begin position="424"/>
        <end position="524"/>
    </location>
</feature>
<dbReference type="Pfam" id="PF00534">
    <property type="entry name" value="Glycos_transf_1"/>
    <property type="match status" value="1"/>
</dbReference>
<evidence type="ECO:0000313" key="10">
    <source>
        <dbReference type="EMBL" id="BCU81929.1"/>
    </source>
</evidence>
<dbReference type="Gene3D" id="3.20.110.10">
    <property type="entry name" value="Glycoside hydrolase 38, N terminal domain"/>
    <property type="match status" value="1"/>
</dbReference>
<evidence type="ECO:0008006" key="12">
    <source>
        <dbReference type="Google" id="ProtNLM"/>
    </source>
</evidence>
<dbReference type="Pfam" id="PF13439">
    <property type="entry name" value="Glyco_transf_4"/>
    <property type="match status" value="1"/>
</dbReference>
<feature type="active site" description="Nucleophile" evidence="3">
    <location>
        <position position="188"/>
    </location>
</feature>
<dbReference type="InterPro" id="IPR011330">
    <property type="entry name" value="Glyco_hydro/deAcase_b/a-brl"/>
</dbReference>
<evidence type="ECO:0000259" key="9">
    <source>
        <dbReference type="Pfam" id="PF13439"/>
    </source>
</evidence>
<feature type="domain" description="Glycosyl transferase family 1" evidence="6">
    <location>
        <begin position="747"/>
        <end position="903"/>
    </location>
</feature>
<dbReference type="InterPro" id="IPR027291">
    <property type="entry name" value="Glyco_hydro_38_N_sf"/>
</dbReference>
<dbReference type="EMBL" id="AP024601">
    <property type="protein sequence ID" value="BCU81929.1"/>
    <property type="molecule type" value="Genomic_DNA"/>
</dbReference>
<dbReference type="InterPro" id="IPR028995">
    <property type="entry name" value="Glyco_hydro_57/38_cen_sf"/>
</dbReference>
<feature type="domain" description="Glycoside hydrolase family 57 N-terminal" evidence="7">
    <location>
        <begin position="7"/>
        <end position="390"/>
    </location>
</feature>
<dbReference type="GO" id="GO:0030979">
    <property type="term" value="P:alpha-glucan biosynthetic process"/>
    <property type="evidence" value="ECO:0007669"/>
    <property type="project" value="InterPro"/>
</dbReference>
<evidence type="ECO:0000256" key="1">
    <source>
        <dbReference type="ARBA" id="ARBA00006821"/>
    </source>
</evidence>
<comment type="similarity">
    <text evidence="1 5">Belongs to the glycosyl hydrolase 57 family.</text>
</comment>
<evidence type="ECO:0000259" key="6">
    <source>
        <dbReference type="Pfam" id="PF00534"/>
    </source>
</evidence>
<dbReference type="AlphaFoldDB" id="A0A8D5ZKX7"/>
<evidence type="ECO:0000259" key="8">
    <source>
        <dbReference type="Pfam" id="PF09210"/>
    </source>
</evidence>
<dbReference type="KEGG" id="pabs:JIR001_17120"/>
<dbReference type="PANTHER" id="PTHR41695:SF1">
    <property type="entry name" value="1,4-ALPHA-GLUCAN BRANCHING ENZYME TK1436"/>
    <property type="match status" value="1"/>
</dbReference>
<feature type="binding site" evidence="4">
    <location>
        <position position="403"/>
    </location>
    <ligand>
        <name>substrate</name>
    </ligand>
</feature>
<dbReference type="InterPro" id="IPR004300">
    <property type="entry name" value="Glyco_hydro_57_N"/>
</dbReference>
<feature type="domain" description="Glycosyltransferase subfamily 4-like N-terminal" evidence="9">
    <location>
        <begin position="554"/>
        <end position="729"/>
    </location>
</feature>
<proteinExistence type="inferred from homology"/>
<dbReference type="InterPro" id="IPR015293">
    <property type="entry name" value="BE_C"/>
</dbReference>
<feature type="active site" description="Proton donor" evidence="3">
    <location>
        <position position="349"/>
    </location>
</feature>
<evidence type="ECO:0000313" key="11">
    <source>
        <dbReference type="Proteomes" id="UP000677436"/>
    </source>
</evidence>
<dbReference type="Proteomes" id="UP000677436">
    <property type="component" value="Chromosome"/>
</dbReference>
<reference evidence="10" key="2">
    <citation type="journal article" date="2021" name="Microbiol. Resour. Announc.">
        <title>Complete Genome Sequence of Polycladomyces abyssicola JIR-001T, Isolated from Hemipelagic Sediment in Deep Seawater.</title>
        <authorList>
            <person name="Tsubouchi T."/>
            <person name="Kaneko Y."/>
        </authorList>
    </citation>
    <scope>NUCLEOTIDE SEQUENCE</scope>
    <source>
        <strain evidence="10">JIR-001</strain>
    </source>
</reference>
<evidence type="ECO:0000256" key="2">
    <source>
        <dbReference type="ARBA" id="ARBA00023277"/>
    </source>
</evidence>
<keyword evidence="2 5" id="KW-0119">Carbohydrate metabolism</keyword>
<dbReference type="SUPFAM" id="SSF53756">
    <property type="entry name" value="UDP-Glycosyltransferase/glycogen phosphorylase"/>
    <property type="match status" value="1"/>
</dbReference>
<name>A0A8D5ZKX7_9BACL</name>
<dbReference type="Pfam" id="PF09210">
    <property type="entry name" value="BE_C"/>
    <property type="match status" value="1"/>
</dbReference>
<dbReference type="CDD" id="cd03801">
    <property type="entry name" value="GT4_PimA-like"/>
    <property type="match status" value="1"/>
</dbReference>
<keyword evidence="11" id="KW-1185">Reference proteome</keyword>
<sequence length="944" mass="108337">MAQGVLALILHAHLPYVRHPEREDALEERWLFEAITESYIPLLSMFQRLAKEKVAFQLTLSLSPTLLSMLSDPLLQKRALQHLDRLVELADKEMVRTRNLPDFHRLAKAYQKRFQEVRDFYLRYRGDLIQAFRELRDSGHIELITTAATHAFLPLVLTEEGVRAQVLTGIREFERHFGERPRGMWLPECGYFPGLDRLLAEQGIGWFVVDSHGVQHAHPHPDFGSFSPVVLPTGVAAFSRDTACSEQVWSSKTGYPGDVDYREYYRDIGFDLDLETIGPYIHPTGIRHNTGIKYYRITGKGDHKEPYNPQWAREKTAAHAGHFLHLLTQRIWEGSGRTGRQPIITVPFDAELFGHWWYEGPLWLEMLLKKMHYDQVVVKTTTPSEYLSLYTDYPECQMDMSTWGRHGYADVWLREENDWIYPALHKAEVRMSELASRWAGEQDQLIQRVLKQAVRELMLAQSSDWAFIMDGKTTVNYAVQRTKHHINRFWSLEEMLTSNQVDESLLETVESLDSLFPDVDIAAYRYRQSPSGQESNRNTPRVLMLSWEFPPMTVGGLSRHVYDLSRYMVRCGWEVHVITTEVEGAPHEEIVDGVHVHRVHVVRPFGEGFIHWVAQLNLMMVDAVELLIKSGYTFDVVHAHDWLVEEAATTIKHRWGIPMIATIHATEHGRNHGIHTDLQHKIHHREWRLTYEAQRVIVCSRYMKQEVETLFQLPQDKLDVIPNGVDPEQLAPPNWGDETLEPFALPHERVVLFIGRLVREKGVDTLLTAAEDILARHPDVKFVIAGKGPMMEEWKNKAQRLGYGDKVLFAGFVSDEDRNRLLRNAAVTVFPSLYEPFGIVALEAMTAGSPVVVSDVGGLADVVEHGQNGLKMYAGDARSLATQVNVLLDDPVWAQQLAEAGRQSVKQYDWSRIAQQTITVYQRVLGKMSHHDHTEEILVPSLTK</sequence>
<feature type="binding site" evidence="4">
    <location>
        <position position="240"/>
    </location>
    <ligand>
        <name>substrate</name>
    </ligand>
</feature>
<protein>
    <recommendedName>
        <fullName evidence="12">1,4-alpha-glucan branching enzyme</fullName>
    </recommendedName>
</protein>
<dbReference type="RefSeq" id="WP_212772336.1">
    <property type="nucleotide sequence ID" value="NZ_AP024601.1"/>
</dbReference>
<feature type="binding site" evidence="4">
    <location>
        <position position="464"/>
    </location>
    <ligand>
        <name>substrate</name>
    </ligand>
</feature>
<gene>
    <name evidence="10" type="ORF">JIR001_17120</name>
</gene>
<dbReference type="GO" id="GO:0005576">
    <property type="term" value="C:extracellular region"/>
    <property type="evidence" value="ECO:0007669"/>
    <property type="project" value="TreeGrafter"/>
</dbReference>
<accession>A0A8D5ZKX7</accession>
<reference evidence="10" key="1">
    <citation type="journal article" date="2013" name="Int. J. Syst. Evol. Microbiol.">
        <title>Polycladomyces abyssicola gen. nov., sp. nov., a thermophilic filamentous bacterium isolated from hemipelagic sediment.</title>
        <authorList>
            <person name="Tsubouchi T."/>
            <person name="Shimane Y."/>
            <person name="Mori K."/>
            <person name="Usui K."/>
            <person name="Hiraki T."/>
            <person name="Tame A."/>
            <person name="Uematsu K."/>
            <person name="Maruyama T."/>
            <person name="Hatada Y."/>
        </authorList>
    </citation>
    <scope>NUCLEOTIDE SEQUENCE</scope>
    <source>
        <strain evidence="10">JIR-001</strain>
    </source>
</reference>
<dbReference type="Gene3D" id="3.40.50.2000">
    <property type="entry name" value="Glycogen Phosphorylase B"/>
    <property type="match status" value="2"/>
</dbReference>
<evidence type="ECO:0000256" key="5">
    <source>
        <dbReference type="RuleBase" id="RU361196"/>
    </source>
</evidence>
<dbReference type="Gene3D" id="1.20.1430.10">
    <property type="entry name" value="Families 57/38 glycoside transferase, middle domain"/>
    <property type="match status" value="1"/>
</dbReference>
<evidence type="ECO:0000259" key="7">
    <source>
        <dbReference type="Pfam" id="PF03065"/>
    </source>
</evidence>